<evidence type="ECO:0000313" key="2">
    <source>
        <dbReference type="Proteomes" id="UP001240236"/>
    </source>
</evidence>
<dbReference type="AlphaFoldDB" id="A0AAE3W0K7"/>
<dbReference type="Proteomes" id="UP001240236">
    <property type="component" value="Unassembled WGS sequence"/>
</dbReference>
<proteinExistence type="predicted"/>
<comment type="caution">
    <text evidence="1">The sequence shown here is derived from an EMBL/GenBank/DDBJ whole genome shotgun (WGS) entry which is preliminary data.</text>
</comment>
<gene>
    <name evidence="1" type="ORF">J2S42_003950</name>
</gene>
<evidence type="ECO:0000313" key="1">
    <source>
        <dbReference type="EMBL" id="MDQ0367281.1"/>
    </source>
</evidence>
<keyword evidence="2" id="KW-1185">Reference proteome</keyword>
<dbReference type="EMBL" id="JAUSUZ010000001">
    <property type="protein sequence ID" value="MDQ0367281.1"/>
    <property type="molecule type" value="Genomic_DNA"/>
</dbReference>
<sequence length="116" mass="12816">MPAPDDLEYEYTLLTAVARYDILRTRDALASASSSPDETPLDPGLAPLSKEEALELLALGELIARKATYGRQLDVRTARKAGASWAQIGQSLGCTKQSAWETHAKWLDEQVWTQQQ</sequence>
<reference evidence="1 2" key="1">
    <citation type="submission" date="2023-07" db="EMBL/GenBank/DDBJ databases">
        <title>Sequencing the genomes of 1000 actinobacteria strains.</title>
        <authorList>
            <person name="Klenk H.-P."/>
        </authorList>
    </citation>
    <scope>NUCLEOTIDE SEQUENCE [LARGE SCALE GENOMIC DNA]</scope>
    <source>
        <strain evidence="1 2">DSM 44709</strain>
    </source>
</reference>
<name>A0AAE3W0K7_9ACTN</name>
<dbReference type="RefSeq" id="WP_307241225.1">
    <property type="nucleotide sequence ID" value="NZ_JAUSUZ010000001.1"/>
</dbReference>
<protein>
    <submittedName>
        <fullName evidence="1">Uncharacterized protein</fullName>
    </submittedName>
</protein>
<organism evidence="1 2">
    <name type="scientific">Catenuloplanes indicus</name>
    <dbReference type="NCBI Taxonomy" id="137267"/>
    <lineage>
        <taxon>Bacteria</taxon>
        <taxon>Bacillati</taxon>
        <taxon>Actinomycetota</taxon>
        <taxon>Actinomycetes</taxon>
        <taxon>Micromonosporales</taxon>
        <taxon>Micromonosporaceae</taxon>
        <taxon>Catenuloplanes</taxon>
    </lineage>
</organism>
<accession>A0AAE3W0K7</accession>